<name>A0ABY5GDM4_9GAMM</name>
<reference evidence="1" key="1">
    <citation type="submission" date="2022-07" db="EMBL/GenBank/DDBJ databases">
        <title>Genome sequencing of Photobacterium atrarenae GJH2-4.</title>
        <authorList>
            <person name="Park S.-J."/>
        </authorList>
    </citation>
    <scope>NUCLEOTIDE SEQUENCE</scope>
    <source>
        <strain evidence="1">GJH2-4</strain>
    </source>
</reference>
<gene>
    <name evidence="1" type="ORF">NNL38_13285</name>
</gene>
<dbReference type="Proteomes" id="UP001057998">
    <property type="component" value="Chromosome 1"/>
</dbReference>
<dbReference type="RefSeq" id="WP_255388505.1">
    <property type="nucleotide sequence ID" value="NZ_CP101508.1"/>
</dbReference>
<keyword evidence="2" id="KW-1185">Reference proteome</keyword>
<dbReference type="EMBL" id="CP101508">
    <property type="protein sequence ID" value="UTV27291.1"/>
    <property type="molecule type" value="Genomic_DNA"/>
</dbReference>
<evidence type="ECO:0000313" key="1">
    <source>
        <dbReference type="EMBL" id="UTV27291.1"/>
    </source>
</evidence>
<protein>
    <submittedName>
        <fullName evidence="1">Uncharacterized protein</fullName>
    </submittedName>
</protein>
<organism evidence="1 2">
    <name type="scientific">Photobacterium atrarenae</name>
    <dbReference type="NCBI Taxonomy" id="865757"/>
    <lineage>
        <taxon>Bacteria</taxon>
        <taxon>Pseudomonadati</taxon>
        <taxon>Pseudomonadota</taxon>
        <taxon>Gammaproteobacteria</taxon>
        <taxon>Vibrionales</taxon>
        <taxon>Vibrionaceae</taxon>
        <taxon>Photobacterium</taxon>
    </lineage>
</organism>
<sequence length="81" mass="9720">MRQSVYLRLAVLLIRLDVHREEAHWRRQHSRVRVHMPNLSQHLKQDIGIAKDSRIEIAFPADKAGRLARRLRRGYQSRWVT</sequence>
<proteinExistence type="predicted"/>
<evidence type="ECO:0000313" key="2">
    <source>
        <dbReference type="Proteomes" id="UP001057998"/>
    </source>
</evidence>
<accession>A0ABY5GDM4</accession>